<dbReference type="SUPFAM" id="SSF53335">
    <property type="entry name" value="S-adenosyl-L-methionine-dependent methyltransferases"/>
    <property type="match status" value="1"/>
</dbReference>
<dbReference type="AlphaFoldDB" id="A0A2V2NEX9"/>
<keyword evidence="6" id="KW-1185">Reference proteome</keyword>
<name>A0A2V2NEX9_9EURY</name>
<dbReference type="GO" id="GO:0008276">
    <property type="term" value="F:protein methyltransferase activity"/>
    <property type="evidence" value="ECO:0007669"/>
    <property type="project" value="TreeGrafter"/>
</dbReference>
<dbReference type="Proteomes" id="UP000245934">
    <property type="component" value="Unassembled WGS sequence"/>
</dbReference>
<keyword evidence="3" id="KW-0808">Transferase</keyword>
<dbReference type="Gene3D" id="3.40.50.150">
    <property type="entry name" value="Vaccinia Virus protein VP39"/>
    <property type="match status" value="1"/>
</dbReference>
<dbReference type="InterPro" id="IPR002052">
    <property type="entry name" value="DNA_methylase_N6_adenine_CS"/>
</dbReference>
<sequence>MPPYPTGLVPDKNQVYSPREDTFLLLRAANNEILPADTVLEVGIGSAYIIWNLSPCKLALGTDINPHAALLAHTQGVNIIRTDFADGLKKYFSLVIFNPPYLPTSPEERGDDWLEFALDGGPDGREPVNAFCTRILNVLNDSGRVVMLISSLQDFSSCEEIFSKTGFNYTVVDTEKMEDGEELRVYKLTRKNQMIF</sequence>
<dbReference type="PANTHER" id="PTHR45875">
    <property type="entry name" value="METHYLTRANSFERASE N6AMT1"/>
    <property type="match status" value="1"/>
</dbReference>
<evidence type="ECO:0000313" key="5">
    <source>
        <dbReference type="EMBL" id="PWR76126.1"/>
    </source>
</evidence>
<evidence type="ECO:0000256" key="1">
    <source>
        <dbReference type="ARBA" id="ARBA00006149"/>
    </source>
</evidence>
<evidence type="ECO:0000313" key="6">
    <source>
        <dbReference type="Proteomes" id="UP000245934"/>
    </source>
</evidence>
<keyword evidence="2 5" id="KW-0489">Methyltransferase</keyword>
<gene>
    <name evidence="5" type="ORF">DLD82_01120</name>
</gene>
<dbReference type="InterPro" id="IPR004557">
    <property type="entry name" value="PrmC-related"/>
</dbReference>
<evidence type="ECO:0000256" key="4">
    <source>
        <dbReference type="ARBA" id="ARBA00022691"/>
    </source>
</evidence>
<dbReference type="PROSITE" id="PS00092">
    <property type="entry name" value="N6_MTASE"/>
    <property type="match status" value="1"/>
</dbReference>
<dbReference type="InterPro" id="IPR029063">
    <property type="entry name" value="SAM-dependent_MTases_sf"/>
</dbReference>
<dbReference type="OrthoDB" id="27149at2157"/>
<dbReference type="EMBL" id="QGMZ01000004">
    <property type="protein sequence ID" value="PWR76126.1"/>
    <property type="molecule type" value="Genomic_DNA"/>
</dbReference>
<dbReference type="GO" id="GO:0003676">
    <property type="term" value="F:nucleic acid binding"/>
    <property type="evidence" value="ECO:0007669"/>
    <property type="project" value="InterPro"/>
</dbReference>
<reference evidence="5 6" key="1">
    <citation type="submission" date="2018-05" db="EMBL/GenBank/DDBJ databases">
        <title>Draft genome of Methanospirillum stamsii Pt1.</title>
        <authorList>
            <person name="Dueholm M.S."/>
            <person name="Nielsen P.H."/>
            <person name="Bakmann L.F."/>
            <person name="Otzen D.E."/>
        </authorList>
    </citation>
    <scope>NUCLEOTIDE SEQUENCE [LARGE SCALE GENOMIC DNA]</scope>
    <source>
        <strain evidence="5 6">Pt1</strain>
    </source>
</reference>
<dbReference type="GO" id="GO:0032259">
    <property type="term" value="P:methylation"/>
    <property type="evidence" value="ECO:0007669"/>
    <property type="project" value="UniProtKB-KW"/>
</dbReference>
<dbReference type="GO" id="GO:0035657">
    <property type="term" value="C:eRF1 methyltransferase complex"/>
    <property type="evidence" value="ECO:0007669"/>
    <property type="project" value="TreeGrafter"/>
</dbReference>
<proteinExistence type="inferred from homology"/>
<keyword evidence="4" id="KW-0949">S-adenosyl-L-methionine</keyword>
<protein>
    <submittedName>
        <fullName evidence="5">Methylase</fullName>
    </submittedName>
</protein>
<comment type="caution">
    <text evidence="5">The sequence shown here is derived from an EMBL/GenBank/DDBJ whole genome shotgun (WGS) entry which is preliminary data.</text>
</comment>
<accession>A0A2V2NEX9</accession>
<organism evidence="5 6">
    <name type="scientific">Methanospirillum stamsii</name>
    <dbReference type="NCBI Taxonomy" id="1277351"/>
    <lineage>
        <taxon>Archaea</taxon>
        <taxon>Methanobacteriati</taxon>
        <taxon>Methanobacteriota</taxon>
        <taxon>Stenosarchaea group</taxon>
        <taxon>Methanomicrobia</taxon>
        <taxon>Methanomicrobiales</taxon>
        <taxon>Methanospirillaceae</taxon>
        <taxon>Methanospirillum</taxon>
    </lineage>
</organism>
<dbReference type="PANTHER" id="PTHR45875:SF1">
    <property type="entry name" value="METHYLTRANSFERASE N6AMT1"/>
    <property type="match status" value="1"/>
</dbReference>
<dbReference type="GO" id="GO:0008757">
    <property type="term" value="F:S-adenosylmethionine-dependent methyltransferase activity"/>
    <property type="evidence" value="ECO:0007669"/>
    <property type="project" value="TreeGrafter"/>
</dbReference>
<dbReference type="InterPro" id="IPR052190">
    <property type="entry name" value="Euk-Arch_PrmC-MTase"/>
</dbReference>
<comment type="similarity">
    <text evidence="1">Belongs to the eukaryotic/archaeal PrmC-related family.</text>
</comment>
<dbReference type="NCBIfam" id="TIGR00537">
    <property type="entry name" value="hemK_rel_arch"/>
    <property type="match status" value="1"/>
</dbReference>
<evidence type="ECO:0000256" key="3">
    <source>
        <dbReference type="ARBA" id="ARBA00022679"/>
    </source>
</evidence>
<evidence type="ECO:0000256" key="2">
    <source>
        <dbReference type="ARBA" id="ARBA00022603"/>
    </source>
</evidence>